<evidence type="ECO:0000256" key="1">
    <source>
        <dbReference type="SAM" id="MobiDB-lite"/>
    </source>
</evidence>
<dbReference type="GO" id="GO:0005737">
    <property type="term" value="C:cytoplasm"/>
    <property type="evidence" value="ECO:0007669"/>
    <property type="project" value="TreeGrafter"/>
</dbReference>
<feature type="transmembrane region" description="Helical" evidence="2">
    <location>
        <begin position="12"/>
        <end position="29"/>
    </location>
</feature>
<name>A0AAV2IM21_LYMST</name>
<dbReference type="Pfam" id="PF00085">
    <property type="entry name" value="Thioredoxin"/>
    <property type="match status" value="1"/>
</dbReference>
<evidence type="ECO:0000313" key="4">
    <source>
        <dbReference type="EMBL" id="CAL1547698.1"/>
    </source>
</evidence>
<evidence type="ECO:0000256" key="2">
    <source>
        <dbReference type="SAM" id="Phobius"/>
    </source>
</evidence>
<dbReference type="Proteomes" id="UP001497497">
    <property type="component" value="Unassembled WGS sequence"/>
</dbReference>
<dbReference type="EMBL" id="CAXITT010001045">
    <property type="protein sequence ID" value="CAL1547698.1"/>
    <property type="molecule type" value="Genomic_DNA"/>
</dbReference>
<dbReference type="InterPro" id="IPR013766">
    <property type="entry name" value="Thioredoxin_domain"/>
</dbReference>
<feature type="domain" description="Thioredoxin" evidence="3">
    <location>
        <begin position="137"/>
        <end position="214"/>
    </location>
</feature>
<reference evidence="4 5" key="1">
    <citation type="submission" date="2024-04" db="EMBL/GenBank/DDBJ databases">
        <authorList>
            <consortium name="Genoscope - CEA"/>
            <person name="William W."/>
        </authorList>
    </citation>
    <scope>NUCLEOTIDE SEQUENCE [LARGE SCALE GENOMIC DNA]</scope>
</reference>
<organism evidence="4 5">
    <name type="scientific">Lymnaea stagnalis</name>
    <name type="common">Great pond snail</name>
    <name type="synonym">Helix stagnalis</name>
    <dbReference type="NCBI Taxonomy" id="6523"/>
    <lineage>
        <taxon>Eukaryota</taxon>
        <taxon>Metazoa</taxon>
        <taxon>Spiralia</taxon>
        <taxon>Lophotrochozoa</taxon>
        <taxon>Mollusca</taxon>
        <taxon>Gastropoda</taxon>
        <taxon>Heterobranchia</taxon>
        <taxon>Euthyneura</taxon>
        <taxon>Panpulmonata</taxon>
        <taxon>Hygrophila</taxon>
        <taxon>Lymnaeoidea</taxon>
        <taxon>Lymnaeidae</taxon>
        <taxon>Lymnaea</taxon>
    </lineage>
</organism>
<keyword evidence="2" id="KW-0472">Membrane</keyword>
<comment type="caution">
    <text evidence="4">The sequence shown here is derived from an EMBL/GenBank/DDBJ whole genome shotgun (WGS) entry which is preliminary data.</text>
</comment>
<accession>A0AAV2IM21</accession>
<dbReference type="PANTHER" id="PTHR45663:SF11">
    <property type="entry name" value="GEO12009P1"/>
    <property type="match status" value="1"/>
</dbReference>
<keyword evidence="2" id="KW-0812">Transmembrane</keyword>
<keyword evidence="5" id="KW-1185">Reference proteome</keyword>
<dbReference type="InterPro" id="IPR036249">
    <property type="entry name" value="Thioredoxin-like_sf"/>
</dbReference>
<dbReference type="SUPFAM" id="SSF52833">
    <property type="entry name" value="Thioredoxin-like"/>
    <property type="match status" value="1"/>
</dbReference>
<evidence type="ECO:0000259" key="3">
    <source>
        <dbReference type="Pfam" id="PF00085"/>
    </source>
</evidence>
<dbReference type="Gene3D" id="3.40.30.10">
    <property type="entry name" value="Glutaredoxin"/>
    <property type="match status" value="1"/>
</dbReference>
<feature type="region of interest" description="Disordered" evidence="1">
    <location>
        <begin position="251"/>
        <end position="270"/>
    </location>
</feature>
<evidence type="ECO:0000313" key="5">
    <source>
        <dbReference type="Proteomes" id="UP001497497"/>
    </source>
</evidence>
<proteinExistence type="predicted"/>
<dbReference type="GO" id="GO:0015035">
    <property type="term" value="F:protein-disulfide reductase activity"/>
    <property type="evidence" value="ECO:0007669"/>
    <property type="project" value="TreeGrafter"/>
</dbReference>
<dbReference type="PANTHER" id="PTHR45663">
    <property type="entry name" value="GEO12009P1"/>
    <property type="match status" value="1"/>
</dbReference>
<gene>
    <name evidence="4" type="ORF">GSLYS_00021015001</name>
</gene>
<sequence>MMAIFTDLRPLIAPHYITNIILATLYFILKNTPNVCSLLFSSCTLDMREWEWLTFLACVIVLKNRKQASIVEYMSNACLFAKALSVICFFNYSPAYGILYVLLCLAHVMFLPKPVYQGPESIVYFRGPNLCDEIARDKRVTWLITFYVAWSPKCVNLAPVFSEISNEYNLENLKFGKIDISRYPNIAEKYEINTGALSRQLPTIILFQEGKETERRPIPTKHVTLKFDFTKPNIIKEFKLNEIYAQCKKSLASRKKPNTTGDGSETKKDK</sequence>
<dbReference type="AlphaFoldDB" id="A0AAV2IM21"/>
<protein>
    <recommendedName>
        <fullName evidence="3">Thioredoxin domain-containing protein</fullName>
    </recommendedName>
</protein>
<keyword evidence="2" id="KW-1133">Transmembrane helix</keyword>
<feature type="transmembrane region" description="Helical" evidence="2">
    <location>
        <begin position="98"/>
        <end position="116"/>
    </location>
</feature>